<dbReference type="CDD" id="cd03363">
    <property type="entry name" value="TOPRIM_TopoIA_TopoI"/>
    <property type="match status" value="1"/>
</dbReference>
<dbReference type="InterPro" id="IPR013826">
    <property type="entry name" value="Topo_IA_cen_sub3"/>
</dbReference>
<keyword evidence="8 10" id="KW-0238">DNA-binding</keyword>
<dbReference type="SUPFAM" id="SSF57783">
    <property type="entry name" value="Zinc beta-ribbon"/>
    <property type="match status" value="3"/>
</dbReference>
<keyword evidence="5" id="KW-0862">Zinc</keyword>
<feature type="site" description="Interaction with DNA" evidence="10">
    <location>
        <position position="312"/>
    </location>
</feature>
<comment type="similarity">
    <text evidence="2 10">Belongs to the type IA topoisomerase family.</text>
</comment>
<dbReference type="SMART" id="SM00437">
    <property type="entry name" value="TOP1Ac"/>
    <property type="match status" value="1"/>
</dbReference>
<evidence type="ECO:0000256" key="8">
    <source>
        <dbReference type="ARBA" id="ARBA00023125"/>
    </source>
</evidence>
<feature type="site" description="Interaction with DNA" evidence="10">
    <location>
        <position position="33"/>
    </location>
</feature>
<accession>A0A0P6Z2A6</accession>
<dbReference type="PANTHER" id="PTHR42785:SF1">
    <property type="entry name" value="DNA TOPOISOMERASE"/>
    <property type="match status" value="1"/>
</dbReference>
<dbReference type="InterPro" id="IPR028612">
    <property type="entry name" value="Topoisom_1_IA"/>
</dbReference>
<feature type="domain" description="Toprim" evidence="11">
    <location>
        <begin position="3"/>
        <end position="114"/>
    </location>
</feature>
<dbReference type="InterPro" id="IPR006171">
    <property type="entry name" value="TOPRIM_dom"/>
</dbReference>
<evidence type="ECO:0000256" key="5">
    <source>
        <dbReference type="ARBA" id="ARBA00022833"/>
    </source>
</evidence>
<dbReference type="InterPro" id="IPR023405">
    <property type="entry name" value="Topo_IA_core_domain"/>
</dbReference>
<dbReference type="Gene3D" id="1.10.460.10">
    <property type="entry name" value="Topoisomerase I, domain 2"/>
    <property type="match status" value="1"/>
</dbReference>
<dbReference type="SUPFAM" id="SSF56712">
    <property type="entry name" value="Prokaryotic type I DNA topoisomerase"/>
    <property type="match status" value="1"/>
</dbReference>
<dbReference type="GO" id="GO:0003677">
    <property type="term" value="F:DNA binding"/>
    <property type="evidence" value="ECO:0007669"/>
    <property type="project" value="UniProtKB-KW"/>
</dbReference>
<reference evidence="13 14" key="1">
    <citation type="submission" date="2015-07" db="EMBL/GenBank/DDBJ databases">
        <title>Whole genome sequence of Herpetosiphon geysericola DSM 7119.</title>
        <authorList>
            <person name="Hemp J."/>
            <person name="Ward L.M."/>
            <person name="Pace L.A."/>
            <person name="Fischer W.W."/>
        </authorList>
    </citation>
    <scope>NUCLEOTIDE SEQUENCE [LARGE SCALE GENOMIC DNA]</scope>
    <source>
        <strain evidence="13 14">DSM 7119</strain>
    </source>
</reference>
<dbReference type="InterPro" id="IPR005733">
    <property type="entry name" value="TopoI_bac-type"/>
</dbReference>
<dbReference type="GO" id="GO:0003917">
    <property type="term" value="F:DNA topoisomerase type I (single strand cut, ATP-independent) activity"/>
    <property type="evidence" value="ECO:0007669"/>
    <property type="project" value="UniProtKB-UniRule"/>
</dbReference>
<comment type="caution">
    <text evidence="13">The sequence shown here is derived from an EMBL/GenBank/DDBJ whole genome shotgun (WGS) entry which is preliminary data.</text>
</comment>
<dbReference type="GO" id="GO:0006265">
    <property type="term" value="P:DNA topological change"/>
    <property type="evidence" value="ECO:0007669"/>
    <property type="project" value="UniProtKB-UniRule"/>
</dbReference>
<evidence type="ECO:0000313" key="14">
    <source>
        <dbReference type="Proteomes" id="UP000050277"/>
    </source>
</evidence>
<dbReference type="InterPro" id="IPR003601">
    <property type="entry name" value="Topo_IA_2"/>
</dbReference>
<feature type="region of interest" description="Interaction with DNA" evidence="10">
    <location>
        <begin position="164"/>
        <end position="169"/>
    </location>
</feature>
<dbReference type="InterPro" id="IPR000380">
    <property type="entry name" value="Topo_IA"/>
</dbReference>
<comment type="function">
    <text evidence="10">Releases the supercoiling and torsional tension of DNA, which is introduced during the DNA replication and transcription, by transiently cleaving and rejoining one strand of the DNA duplex. Introduces a single-strand break via transesterification at a target site in duplex DNA. The scissile phosphodiester is attacked by the catalytic tyrosine of the enzyme, resulting in the formation of a DNA-(5'-phosphotyrosyl)-enzyme intermediate and the expulsion of a 3'-OH DNA strand. The free DNA strand then undergoes passage around the unbroken strand, thus removing DNA supercoils. Finally, in the religation step, the DNA 3'-OH attacks the covalent intermediate to expel the active-site tyrosine and restore the DNA phosphodiester backbone.</text>
</comment>
<dbReference type="OrthoDB" id="9804262at2"/>
<dbReference type="InterPro" id="IPR003602">
    <property type="entry name" value="Topo_IA_DNA-bd_dom"/>
</dbReference>
<organism evidence="13 14">
    <name type="scientific">Herpetosiphon geysericola</name>
    <dbReference type="NCBI Taxonomy" id="70996"/>
    <lineage>
        <taxon>Bacteria</taxon>
        <taxon>Bacillati</taxon>
        <taxon>Chloroflexota</taxon>
        <taxon>Chloroflexia</taxon>
        <taxon>Herpetosiphonales</taxon>
        <taxon>Herpetosiphonaceae</taxon>
        <taxon>Herpetosiphon</taxon>
    </lineage>
</organism>
<evidence type="ECO:0000256" key="1">
    <source>
        <dbReference type="ARBA" id="ARBA00000213"/>
    </source>
</evidence>
<dbReference type="NCBIfam" id="TIGR01051">
    <property type="entry name" value="topA_bact"/>
    <property type="match status" value="1"/>
</dbReference>
<feature type="site" description="Interaction with DNA" evidence="10">
    <location>
        <position position="140"/>
    </location>
</feature>
<evidence type="ECO:0000313" key="13">
    <source>
        <dbReference type="EMBL" id="KPL91331.1"/>
    </source>
</evidence>
<keyword evidence="9 10" id="KW-0413">Isomerase</keyword>
<dbReference type="SMART" id="SM00436">
    <property type="entry name" value="TOP1Bc"/>
    <property type="match status" value="1"/>
</dbReference>
<dbReference type="InterPro" id="IPR013824">
    <property type="entry name" value="Topo_IA_cen_sub1"/>
</dbReference>
<dbReference type="SMART" id="SM00493">
    <property type="entry name" value="TOPRIM"/>
    <property type="match status" value="1"/>
</dbReference>
<feature type="site" description="Interaction with DNA" evidence="10">
    <location>
        <position position="141"/>
    </location>
</feature>
<evidence type="ECO:0000256" key="3">
    <source>
        <dbReference type="ARBA" id="ARBA00022723"/>
    </source>
</evidence>
<dbReference type="InterPro" id="IPR013497">
    <property type="entry name" value="Topo_IA_cen"/>
</dbReference>
<dbReference type="HAMAP" id="MF_00952">
    <property type="entry name" value="Topoisom_1_prok"/>
    <property type="match status" value="1"/>
</dbReference>
<keyword evidence="7 10" id="KW-0799">Topoisomerase</keyword>
<dbReference type="PATRIC" id="fig|70996.4.peg.1676"/>
<dbReference type="PROSITE" id="PS50880">
    <property type="entry name" value="TOPRIM"/>
    <property type="match status" value="1"/>
</dbReference>
<evidence type="ECO:0000256" key="9">
    <source>
        <dbReference type="ARBA" id="ARBA00023235"/>
    </source>
</evidence>
<evidence type="ECO:0000259" key="11">
    <source>
        <dbReference type="PROSITE" id="PS50880"/>
    </source>
</evidence>
<dbReference type="Pfam" id="PF01131">
    <property type="entry name" value="Topoisom_bac"/>
    <property type="match status" value="1"/>
</dbReference>
<evidence type="ECO:0000256" key="7">
    <source>
        <dbReference type="ARBA" id="ARBA00023029"/>
    </source>
</evidence>
<name>A0A0P6Z2A6_9CHLR</name>
<dbReference type="STRING" id="70996.SE18_02585"/>
<dbReference type="Gene3D" id="2.70.20.10">
    <property type="entry name" value="Topoisomerase I, domain 3"/>
    <property type="match status" value="1"/>
</dbReference>
<feature type="active site" description="O-(5'-phospho-DNA)-tyrosine intermediate" evidence="10">
    <location>
        <position position="310"/>
    </location>
</feature>
<dbReference type="CDD" id="cd00186">
    <property type="entry name" value="TOP1Ac"/>
    <property type="match status" value="1"/>
</dbReference>
<dbReference type="EC" id="5.6.2.1" evidence="10"/>
<evidence type="ECO:0000256" key="6">
    <source>
        <dbReference type="ARBA" id="ARBA00022842"/>
    </source>
</evidence>
<dbReference type="PROSITE" id="PS52039">
    <property type="entry name" value="TOPO_IA_2"/>
    <property type="match status" value="1"/>
</dbReference>
<dbReference type="GO" id="GO:0005694">
    <property type="term" value="C:chromosome"/>
    <property type="evidence" value="ECO:0007669"/>
    <property type="project" value="InterPro"/>
</dbReference>
<sequence length="793" mass="88169">MDTKLVIVESPAKAKTIQKYLGAGYRVTASMGHVRDLPKSKIGIDIDNDFTPVYEISAGKDKLIADLKREIKAASAIYLATDHDREGEAIAWHILQAANIGKRKPVYRITFNEITKEAIQNAIRNPREIDANLVDAQQARRVLDRLVGYKISPILWAKVRRGLSAGRVQSVAVRMVVEREREIEGFEPKEYWTIEADLSPTGLKKLAKNDIFRAILYARNGKKLDKFAIPSKDDADAVLNALEGANYIVGAITRKDKRRSPSPPFITSTLQQEASRKLGFSSKRTMQVAQKLYEGVDVGGKDGTVGLITYMRTDSTNVAVDAQNEARSLITELYGKEYAPAKPNIYKTKAKGAQEAHEAIRPTSVMRRPDQLKATIGRDELRLYDLIWKRFMASQMAAAIFDSTSIDIGAGVGIKTAAGAPFTFRATGSVLKFNGFLAVYNVSLDEGDEDEDKEALLPQLNEGQALDLHDLFGEQHFTTPPPRYTEATLVKQMESEGIGRPSTYAPTISTIVAREYVELVEKKLMPTTLGRVVTDLLVEHFKDIVDYNFTSDMEQRLDDIAEGQRRWVPVLREFYDPFAVRLHAAETEMRNVKREEIKTELPCPLCSNHLVIKWGRNGEFLACSQYPECSWTGDLERDGEGGIHIATQPEIFGNTTCPECGNPMSLKKGRFGPFLACTNYPTCKGIRKVRAQGKDFVVIPPPKPTEEKCPKCGRPMVQKEGKFGPFLSCTGYPTCRSIVRLTPNDAPTCPQCGEGKVVAKRARGGRTFYSCTRYPDCTYASNALPVAVSEEVA</sequence>
<dbReference type="Pfam" id="PF01396">
    <property type="entry name" value="Zn_ribbon_Top1"/>
    <property type="match status" value="4"/>
</dbReference>
<dbReference type="InterPro" id="IPR013825">
    <property type="entry name" value="Topo_IA_cen_sub2"/>
</dbReference>
<feature type="site" description="Interaction with DNA" evidence="10">
    <location>
        <position position="514"/>
    </location>
</feature>
<dbReference type="Gene3D" id="3.40.50.140">
    <property type="match status" value="1"/>
</dbReference>
<feature type="site" description="Interaction with DNA" evidence="10">
    <location>
        <position position="144"/>
    </location>
</feature>
<dbReference type="GO" id="GO:0008270">
    <property type="term" value="F:zinc ion binding"/>
    <property type="evidence" value="ECO:0007669"/>
    <property type="project" value="UniProtKB-KW"/>
</dbReference>
<proteinExistence type="inferred from homology"/>
<gene>
    <name evidence="10" type="primary">topA</name>
    <name evidence="13" type="ORF">SE18_02585</name>
</gene>
<evidence type="ECO:0000256" key="4">
    <source>
        <dbReference type="ARBA" id="ARBA00022771"/>
    </source>
</evidence>
<dbReference type="Proteomes" id="UP000050277">
    <property type="component" value="Unassembled WGS sequence"/>
</dbReference>
<feature type="domain" description="Topo IA-type catalytic" evidence="12">
    <location>
        <begin position="130"/>
        <end position="582"/>
    </location>
</feature>
<dbReference type="Gene3D" id="3.30.65.10">
    <property type="entry name" value="Bacterial Topoisomerase I, domain 1"/>
    <property type="match status" value="4"/>
</dbReference>
<feature type="site" description="Interaction with DNA" evidence="10">
    <location>
        <position position="156"/>
    </location>
</feature>
<keyword evidence="6" id="KW-0460">Magnesium</keyword>
<dbReference type="AlphaFoldDB" id="A0A0P6Z2A6"/>
<comment type="catalytic activity">
    <reaction evidence="1 10">
        <text>ATP-independent breakage of single-stranded DNA, followed by passage and rejoining.</text>
        <dbReference type="EC" id="5.6.2.1"/>
    </reaction>
</comment>
<evidence type="ECO:0000259" key="12">
    <source>
        <dbReference type="PROSITE" id="PS52039"/>
    </source>
</evidence>
<dbReference type="PRINTS" id="PR00417">
    <property type="entry name" value="PRTPISMRASEI"/>
</dbReference>
<dbReference type="Gene3D" id="1.10.290.10">
    <property type="entry name" value="Topoisomerase I, domain 4"/>
    <property type="match status" value="1"/>
</dbReference>
<comment type="subunit">
    <text evidence="10">Monomer.</text>
</comment>
<evidence type="ECO:0000256" key="2">
    <source>
        <dbReference type="ARBA" id="ARBA00009446"/>
    </source>
</evidence>
<feature type="site" description="Interaction with DNA" evidence="10">
    <location>
        <position position="149"/>
    </location>
</feature>
<keyword evidence="14" id="KW-1185">Reference proteome</keyword>
<dbReference type="Pfam" id="PF01751">
    <property type="entry name" value="Toprim"/>
    <property type="match status" value="1"/>
</dbReference>
<dbReference type="EMBL" id="LGKP01000006">
    <property type="protein sequence ID" value="KPL91331.1"/>
    <property type="molecule type" value="Genomic_DNA"/>
</dbReference>
<dbReference type="RefSeq" id="WP_054532856.1">
    <property type="nucleotide sequence ID" value="NZ_LGKP01000006.1"/>
</dbReference>
<dbReference type="PANTHER" id="PTHR42785">
    <property type="entry name" value="DNA TOPOISOMERASE, TYPE IA, CORE"/>
    <property type="match status" value="1"/>
</dbReference>
<protein>
    <recommendedName>
        <fullName evidence="10">DNA topoisomerase 1</fullName>
        <ecNumber evidence="10">5.6.2.1</ecNumber>
    </recommendedName>
    <alternativeName>
        <fullName evidence="10">DNA topoisomerase I</fullName>
    </alternativeName>
</protein>
<dbReference type="InterPro" id="IPR013498">
    <property type="entry name" value="Topo_IA_Znf"/>
</dbReference>
<evidence type="ECO:0000256" key="10">
    <source>
        <dbReference type="HAMAP-Rule" id="MF_00952"/>
    </source>
</evidence>
<dbReference type="InterPro" id="IPR034149">
    <property type="entry name" value="TOPRIM_TopoI"/>
</dbReference>
<keyword evidence="3" id="KW-0479">Metal-binding</keyword>
<keyword evidence="4" id="KW-0863">Zinc-finger</keyword>